<evidence type="ECO:0000259" key="3">
    <source>
        <dbReference type="Pfam" id="PF01425"/>
    </source>
</evidence>
<dbReference type="GeneID" id="89973022"/>
<dbReference type="Gene3D" id="3.90.1300.10">
    <property type="entry name" value="Amidase signature (AS) domain"/>
    <property type="match status" value="1"/>
</dbReference>
<keyword evidence="5" id="KW-1185">Reference proteome</keyword>
<dbReference type="AlphaFoldDB" id="A0AAV9NNC1"/>
<organism evidence="4 5">
    <name type="scientific">Exophiala bonariae</name>
    <dbReference type="NCBI Taxonomy" id="1690606"/>
    <lineage>
        <taxon>Eukaryota</taxon>
        <taxon>Fungi</taxon>
        <taxon>Dikarya</taxon>
        <taxon>Ascomycota</taxon>
        <taxon>Pezizomycotina</taxon>
        <taxon>Eurotiomycetes</taxon>
        <taxon>Chaetothyriomycetidae</taxon>
        <taxon>Chaetothyriales</taxon>
        <taxon>Herpotrichiellaceae</taxon>
        <taxon>Exophiala</taxon>
    </lineage>
</organism>
<dbReference type="EMBL" id="JAVRRD010000002">
    <property type="protein sequence ID" value="KAK5062769.1"/>
    <property type="molecule type" value="Genomic_DNA"/>
</dbReference>
<evidence type="ECO:0000256" key="1">
    <source>
        <dbReference type="SAM" id="MobiDB-lite"/>
    </source>
</evidence>
<dbReference type="PANTHER" id="PTHR42678:SF34">
    <property type="entry name" value="OS04G0183300 PROTEIN"/>
    <property type="match status" value="1"/>
</dbReference>
<evidence type="ECO:0000313" key="5">
    <source>
        <dbReference type="Proteomes" id="UP001358417"/>
    </source>
</evidence>
<protein>
    <recommendedName>
        <fullName evidence="3">Amidase domain-containing protein</fullName>
    </recommendedName>
</protein>
<evidence type="ECO:0000256" key="2">
    <source>
        <dbReference type="SAM" id="SignalP"/>
    </source>
</evidence>
<feature type="region of interest" description="Disordered" evidence="1">
    <location>
        <begin position="53"/>
        <end position="81"/>
    </location>
</feature>
<reference evidence="4 5" key="1">
    <citation type="submission" date="2023-08" db="EMBL/GenBank/DDBJ databases">
        <title>Black Yeasts Isolated from many extreme environments.</title>
        <authorList>
            <person name="Coleine C."/>
            <person name="Stajich J.E."/>
            <person name="Selbmann L."/>
        </authorList>
    </citation>
    <scope>NUCLEOTIDE SEQUENCE [LARGE SCALE GENOMIC DNA]</scope>
    <source>
        <strain evidence="4 5">CCFEE 5792</strain>
    </source>
</reference>
<evidence type="ECO:0000313" key="4">
    <source>
        <dbReference type="EMBL" id="KAK5062769.1"/>
    </source>
</evidence>
<accession>A0AAV9NNC1</accession>
<sequence length="416" mass="45427">MLTIVKLLAKGLIILGKASLSVRAKHPNYIDPFFTFYRAPTLPCAWSGVAGQGQSPYTDQDVKPEDGSASQNGPGGSSSGSAVGVAAGYSPLALGTETIGSIMLPSTRAALYAVKPTQRPNALAGVIPTTDAMDTVGPMAKCTRDIATLLDILIPSDSSFCDNLGATWSDLKVGVLEPKIWKWPQYLAPLDEVSQEQITQEIEAANNKISFSARKFTTVQLESPATLQNEEGEGPFHIMEADFRDQINAYFESLEDSQVRSLKELIQFNLDHADREMPSDLGKDSQILLLRAQENTKPKASRDELLAFLRLKSGPEGIDRVLDANNLDVILCPADSEINIYTTLNTYRADSYHLTVGYPSAHMPLSYLKLNGRPFGMIAIAKAGQEHILIKVMAAWERTFPPRKPPVMDSFARGRL</sequence>
<dbReference type="RefSeq" id="XP_064711041.1">
    <property type="nucleotide sequence ID" value="XM_064848417.1"/>
</dbReference>
<gene>
    <name evidence="4" type="ORF">LTR84_004844</name>
</gene>
<feature type="domain" description="Amidase" evidence="3">
    <location>
        <begin position="73"/>
        <end position="389"/>
    </location>
</feature>
<name>A0AAV9NNC1_9EURO</name>
<proteinExistence type="predicted"/>
<dbReference type="Pfam" id="PF01425">
    <property type="entry name" value="Amidase"/>
    <property type="match status" value="1"/>
</dbReference>
<dbReference type="SUPFAM" id="SSF75304">
    <property type="entry name" value="Amidase signature (AS) enzymes"/>
    <property type="match status" value="1"/>
</dbReference>
<comment type="caution">
    <text evidence="4">The sequence shown here is derived from an EMBL/GenBank/DDBJ whole genome shotgun (WGS) entry which is preliminary data.</text>
</comment>
<keyword evidence="2" id="KW-0732">Signal</keyword>
<feature type="chain" id="PRO_5043440689" description="Amidase domain-containing protein" evidence="2">
    <location>
        <begin position="25"/>
        <end position="416"/>
    </location>
</feature>
<feature type="signal peptide" evidence="2">
    <location>
        <begin position="1"/>
        <end position="24"/>
    </location>
</feature>
<dbReference type="PANTHER" id="PTHR42678">
    <property type="entry name" value="AMIDASE"/>
    <property type="match status" value="1"/>
</dbReference>
<dbReference type="Proteomes" id="UP001358417">
    <property type="component" value="Unassembled WGS sequence"/>
</dbReference>
<dbReference type="InterPro" id="IPR023631">
    <property type="entry name" value="Amidase_dom"/>
</dbReference>
<dbReference type="InterPro" id="IPR036928">
    <property type="entry name" value="AS_sf"/>
</dbReference>